<comment type="caution">
    <text evidence="2">The sequence shown here is derived from an EMBL/GenBank/DDBJ whole genome shotgun (WGS) entry which is preliminary data.</text>
</comment>
<dbReference type="SUPFAM" id="SSF55729">
    <property type="entry name" value="Acyl-CoA N-acyltransferases (Nat)"/>
    <property type="match status" value="1"/>
</dbReference>
<organism evidence="2 3">
    <name type="scientific">Mycena rosella</name>
    <name type="common">Pink bonnet</name>
    <name type="synonym">Agaricus rosellus</name>
    <dbReference type="NCBI Taxonomy" id="1033263"/>
    <lineage>
        <taxon>Eukaryota</taxon>
        <taxon>Fungi</taxon>
        <taxon>Dikarya</taxon>
        <taxon>Basidiomycota</taxon>
        <taxon>Agaricomycotina</taxon>
        <taxon>Agaricomycetes</taxon>
        <taxon>Agaricomycetidae</taxon>
        <taxon>Agaricales</taxon>
        <taxon>Marasmiineae</taxon>
        <taxon>Mycenaceae</taxon>
        <taxon>Mycena</taxon>
    </lineage>
</organism>
<name>A0AAD7H011_MYCRO</name>
<dbReference type="PANTHER" id="PTHR42791">
    <property type="entry name" value="GNAT FAMILY ACETYLTRANSFERASE"/>
    <property type="match status" value="1"/>
</dbReference>
<accession>A0AAD7H011</accession>
<dbReference type="InterPro" id="IPR052523">
    <property type="entry name" value="Trichothecene_AcTrans"/>
</dbReference>
<feature type="domain" description="N-acetyltransferase" evidence="1">
    <location>
        <begin position="72"/>
        <end position="214"/>
    </location>
</feature>
<dbReference type="EMBL" id="JARKIE010000003">
    <property type="protein sequence ID" value="KAJ7708826.1"/>
    <property type="molecule type" value="Genomic_DNA"/>
</dbReference>
<sequence length="214" mass="23429">MSEIIVRRLTNPTDDEIERGSALLTVAFRGLTDSFAASITGNNPDLDPMFHRAHMRAGAVGGELWVAGFGPTDIAAVAVWFGPGTDFLATEEQRAAGWNDLQSKFTPELRKWWSEYFGPRYNQWNEDCLGKGTKTKSWHLDLLGTSPDYQHKGLAAALIQAIEVKSTADGAIMFLETTNDPNVAFYKKRGFVVRGDISIVGAGGEVTLTCMSKP</sequence>
<proteinExistence type="predicted"/>
<dbReference type="PANTHER" id="PTHR42791:SF1">
    <property type="entry name" value="N-ACETYLTRANSFERASE DOMAIN-CONTAINING PROTEIN"/>
    <property type="match status" value="1"/>
</dbReference>
<dbReference type="InterPro" id="IPR016181">
    <property type="entry name" value="Acyl_CoA_acyltransferase"/>
</dbReference>
<dbReference type="AlphaFoldDB" id="A0AAD7H011"/>
<evidence type="ECO:0000259" key="1">
    <source>
        <dbReference type="PROSITE" id="PS51186"/>
    </source>
</evidence>
<dbReference type="Gene3D" id="3.40.630.30">
    <property type="match status" value="1"/>
</dbReference>
<dbReference type="Pfam" id="PF00583">
    <property type="entry name" value="Acetyltransf_1"/>
    <property type="match status" value="1"/>
</dbReference>
<protein>
    <recommendedName>
        <fullName evidence="1">N-acetyltransferase domain-containing protein</fullName>
    </recommendedName>
</protein>
<keyword evidence="3" id="KW-1185">Reference proteome</keyword>
<dbReference type="InterPro" id="IPR000182">
    <property type="entry name" value="GNAT_dom"/>
</dbReference>
<evidence type="ECO:0000313" key="3">
    <source>
        <dbReference type="Proteomes" id="UP001221757"/>
    </source>
</evidence>
<reference evidence="2" key="1">
    <citation type="submission" date="2023-03" db="EMBL/GenBank/DDBJ databases">
        <title>Massive genome expansion in bonnet fungi (Mycena s.s.) driven by repeated elements and novel gene families across ecological guilds.</title>
        <authorList>
            <consortium name="Lawrence Berkeley National Laboratory"/>
            <person name="Harder C.B."/>
            <person name="Miyauchi S."/>
            <person name="Viragh M."/>
            <person name="Kuo A."/>
            <person name="Thoen E."/>
            <person name="Andreopoulos B."/>
            <person name="Lu D."/>
            <person name="Skrede I."/>
            <person name="Drula E."/>
            <person name="Henrissat B."/>
            <person name="Morin E."/>
            <person name="Kohler A."/>
            <person name="Barry K."/>
            <person name="LaButti K."/>
            <person name="Morin E."/>
            <person name="Salamov A."/>
            <person name="Lipzen A."/>
            <person name="Mereny Z."/>
            <person name="Hegedus B."/>
            <person name="Baldrian P."/>
            <person name="Stursova M."/>
            <person name="Weitz H."/>
            <person name="Taylor A."/>
            <person name="Grigoriev I.V."/>
            <person name="Nagy L.G."/>
            <person name="Martin F."/>
            <person name="Kauserud H."/>
        </authorList>
    </citation>
    <scope>NUCLEOTIDE SEQUENCE</scope>
    <source>
        <strain evidence="2">CBHHK067</strain>
    </source>
</reference>
<evidence type="ECO:0000313" key="2">
    <source>
        <dbReference type="EMBL" id="KAJ7708826.1"/>
    </source>
</evidence>
<dbReference type="Proteomes" id="UP001221757">
    <property type="component" value="Unassembled WGS sequence"/>
</dbReference>
<dbReference type="GO" id="GO:0016747">
    <property type="term" value="F:acyltransferase activity, transferring groups other than amino-acyl groups"/>
    <property type="evidence" value="ECO:0007669"/>
    <property type="project" value="InterPro"/>
</dbReference>
<gene>
    <name evidence="2" type="ORF">B0H17DRAFT_1124623</name>
</gene>
<dbReference type="CDD" id="cd04301">
    <property type="entry name" value="NAT_SF"/>
    <property type="match status" value="1"/>
</dbReference>
<dbReference type="PROSITE" id="PS51186">
    <property type="entry name" value="GNAT"/>
    <property type="match status" value="1"/>
</dbReference>